<evidence type="ECO:0000313" key="3">
    <source>
        <dbReference type="Proteomes" id="UP001257060"/>
    </source>
</evidence>
<accession>A0ABU2G8K0</accession>
<sequence>MTDFPDADGEDDLADVEQELRADIEEEGGRPGQALEAFVEELREENDDSVRGIGFYDHEGVEILYLREEIRAKLTDEEIQERLKTFAMIGLAESPSDSTLEEYGRLDATLRWYDNAIVAVYPLTEWSGVIATFERRASPLIDAAMTHLY</sequence>
<dbReference type="InterPro" id="IPR055944">
    <property type="entry name" value="DUF7522"/>
</dbReference>
<dbReference type="Proteomes" id="UP001257060">
    <property type="component" value="Unassembled WGS sequence"/>
</dbReference>
<protein>
    <submittedName>
        <fullName evidence="2">Uncharacterized protein</fullName>
    </submittedName>
</protein>
<feature type="compositionally biased region" description="Basic and acidic residues" evidence="1">
    <location>
        <begin position="18"/>
        <end position="29"/>
    </location>
</feature>
<evidence type="ECO:0000313" key="2">
    <source>
        <dbReference type="EMBL" id="MDS0297152.1"/>
    </source>
</evidence>
<proteinExistence type="predicted"/>
<evidence type="ECO:0000256" key="1">
    <source>
        <dbReference type="SAM" id="MobiDB-lite"/>
    </source>
</evidence>
<name>A0ABU2G8K0_9EURY</name>
<feature type="region of interest" description="Disordered" evidence="1">
    <location>
        <begin position="1"/>
        <end position="32"/>
    </location>
</feature>
<feature type="compositionally biased region" description="Acidic residues" evidence="1">
    <location>
        <begin position="1"/>
        <end position="17"/>
    </location>
</feature>
<reference evidence="2 3" key="1">
    <citation type="submission" date="2022-06" db="EMBL/GenBank/DDBJ databases">
        <title>Halogeometricum sp. a new haloarchaeum isolate from saline soil.</title>
        <authorList>
            <person name="Strakova D."/>
            <person name="Galisteo C."/>
            <person name="Sanchez-Porro C."/>
            <person name="Ventosa A."/>
        </authorList>
    </citation>
    <scope>NUCLEOTIDE SEQUENCE [LARGE SCALE GENOMIC DNA]</scope>
    <source>
        <strain evidence="2 3">S1BR25-6</strain>
    </source>
</reference>
<organism evidence="2 3">
    <name type="scientific">Halogeometricum salsisoli</name>
    <dbReference type="NCBI Taxonomy" id="2950536"/>
    <lineage>
        <taxon>Archaea</taxon>
        <taxon>Methanobacteriati</taxon>
        <taxon>Methanobacteriota</taxon>
        <taxon>Stenosarchaea group</taxon>
        <taxon>Halobacteria</taxon>
        <taxon>Halobacteriales</taxon>
        <taxon>Haloferacaceae</taxon>
        <taxon>Halogeometricum</taxon>
    </lineage>
</organism>
<keyword evidence="3" id="KW-1185">Reference proteome</keyword>
<gene>
    <name evidence="2" type="ORF">NDI76_00160</name>
</gene>
<comment type="caution">
    <text evidence="2">The sequence shown here is derived from an EMBL/GenBank/DDBJ whole genome shotgun (WGS) entry which is preliminary data.</text>
</comment>
<dbReference type="EMBL" id="JAMQOP010000001">
    <property type="protein sequence ID" value="MDS0297152.1"/>
    <property type="molecule type" value="Genomic_DNA"/>
</dbReference>
<dbReference type="Pfam" id="PF24366">
    <property type="entry name" value="DUF7522"/>
    <property type="match status" value="1"/>
</dbReference>
<dbReference type="RefSeq" id="WP_310921928.1">
    <property type="nucleotide sequence ID" value="NZ_JAMQOP010000001.1"/>
</dbReference>